<keyword evidence="3" id="KW-1185">Reference proteome</keyword>
<dbReference type="EMBL" id="WJBH02000005">
    <property type="protein sequence ID" value="KAI9559160.1"/>
    <property type="molecule type" value="Genomic_DNA"/>
</dbReference>
<proteinExistence type="predicted"/>
<comment type="caution">
    <text evidence="2">The sequence shown here is derived from an EMBL/GenBank/DDBJ whole genome shotgun (WGS) entry which is preliminary data.</text>
</comment>
<organism evidence="2 3">
    <name type="scientific">Daphnia sinensis</name>
    <dbReference type="NCBI Taxonomy" id="1820382"/>
    <lineage>
        <taxon>Eukaryota</taxon>
        <taxon>Metazoa</taxon>
        <taxon>Ecdysozoa</taxon>
        <taxon>Arthropoda</taxon>
        <taxon>Crustacea</taxon>
        <taxon>Branchiopoda</taxon>
        <taxon>Diplostraca</taxon>
        <taxon>Cladocera</taxon>
        <taxon>Anomopoda</taxon>
        <taxon>Daphniidae</taxon>
        <taxon>Daphnia</taxon>
        <taxon>Daphnia similis group</taxon>
    </lineage>
</organism>
<protein>
    <submittedName>
        <fullName evidence="2">Uncharacterized protein</fullName>
    </submittedName>
</protein>
<evidence type="ECO:0000313" key="2">
    <source>
        <dbReference type="EMBL" id="KAI9559160.1"/>
    </source>
</evidence>
<keyword evidence="1" id="KW-1133">Transmembrane helix</keyword>
<name>A0AAD5LC40_9CRUS</name>
<dbReference type="Proteomes" id="UP000820818">
    <property type="component" value="Linkage Group LG5"/>
</dbReference>
<evidence type="ECO:0000256" key="1">
    <source>
        <dbReference type="SAM" id="Phobius"/>
    </source>
</evidence>
<keyword evidence="1" id="KW-0812">Transmembrane</keyword>
<sequence length="306" mass="33619">MNNSKMNKKTSPATRLASQITIAFIAVFIYVVLMTVTGGAVYVIHGPSAAPVPTAGQGGVKPSAHVCPPATCPAIPECQEAFWMECEPKPTAPPCFTTLAPYCEASCQADRPPCLCPTASPCPTVRPTPAPPSIDVFLTSRRHTKSVSQWLNLYPPFSKERLAVVTTLLDEALEPWALAGYVHRCTDNDPEHPKDGTTCGFCRDRYAYVDCVMSGRLMEETSGMAAVDPTWVQQPEFTAMRGQLPNIIYHMWDPHHFEDILNAIGRAVHSFTVRTEAGKSCRVCTDFSKRVYDKCFSEAGKKYPLL</sequence>
<dbReference type="AlphaFoldDB" id="A0AAD5LC40"/>
<accession>A0AAD5LC40</accession>
<reference evidence="2 3" key="1">
    <citation type="submission" date="2022-05" db="EMBL/GenBank/DDBJ databases">
        <title>A multi-omics perspective on studying reproductive biology in Daphnia sinensis.</title>
        <authorList>
            <person name="Jia J."/>
        </authorList>
    </citation>
    <scope>NUCLEOTIDE SEQUENCE [LARGE SCALE GENOMIC DNA]</scope>
    <source>
        <strain evidence="2 3">WSL</strain>
    </source>
</reference>
<evidence type="ECO:0000313" key="3">
    <source>
        <dbReference type="Proteomes" id="UP000820818"/>
    </source>
</evidence>
<gene>
    <name evidence="2" type="ORF">GHT06_015949</name>
</gene>
<feature type="transmembrane region" description="Helical" evidence="1">
    <location>
        <begin position="20"/>
        <end position="44"/>
    </location>
</feature>
<keyword evidence="1" id="KW-0472">Membrane</keyword>